<dbReference type="EMBL" id="FNOT01000003">
    <property type="protein sequence ID" value="SDX81146.1"/>
    <property type="molecule type" value="Genomic_DNA"/>
</dbReference>
<feature type="region of interest" description="Disordered" evidence="9">
    <location>
        <begin position="268"/>
        <end position="291"/>
    </location>
</feature>
<organism evidence="11 12">
    <name type="scientific">Geodermatophilus africanus</name>
    <dbReference type="NCBI Taxonomy" id="1137993"/>
    <lineage>
        <taxon>Bacteria</taxon>
        <taxon>Bacillati</taxon>
        <taxon>Actinomycetota</taxon>
        <taxon>Actinomycetes</taxon>
        <taxon>Geodermatophilales</taxon>
        <taxon>Geodermatophilaceae</taxon>
        <taxon>Geodermatophilus</taxon>
    </lineage>
</organism>
<reference evidence="12" key="1">
    <citation type="submission" date="2016-10" db="EMBL/GenBank/DDBJ databases">
        <authorList>
            <person name="Varghese N."/>
            <person name="Submissions S."/>
        </authorList>
    </citation>
    <scope>NUCLEOTIDE SEQUENCE [LARGE SCALE GENOMIC DNA]</scope>
    <source>
        <strain evidence="12">DSM 45422</strain>
    </source>
</reference>
<keyword evidence="4" id="KW-0732">Signal</keyword>
<evidence type="ECO:0000256" key="7">
    <source>
        <dbReference type="ARBA" id="ARBA00023049"/>
    </source>
</evidence>
<evidence type="ECO:0000256" key="6">
    <source>
        <dbReference type="ARBA" id="ARBA00022833"/>
    </source>
</evidence>
<keyword evidence="6" id="KW-0862">Zinc</keyword>
<evidence type="ECO:0000256" key="8">
    <source>
        <dbReference type="ARBA" id="ARBA00023157"/>
    </source>
</evidence>
<gene>
    <name evidence="11" type="ORF">SAMN05660209_01332</name>
</gene>
<dbReference type="Pfam" id="PF05572">
    <property type="entry name" value="Peptidase_M43"/>
    <property type="match status" value="1"/>
</dbReference>
<feature type="domain" description="Peptidase M43 pregnancy-associated plasma-A" evidence="10">
    <location>
        <begin position="188"/>
        <end position="331"/>
    </location>
</feature>
<evidence type="ECO:0000259" key="10">
    <source>
        <dbReference type="Pfam" id="PF05572"/>
    </source>
</evidence>
<evidence type="ECO:0000256" key="1">
    <source>
        <dbReference type="ARBA" id="ARBA00008721"/>
    </source>
</evidence>
<evidence type="ECO:0000256" key="4">
    <source>
        <dbReference type="ARBA" id="ARBA00022729"/>
    </source>
</evidence>
<evidence type="ECO:0000256" key="3">
    <source>
        <dbReference type="ARBA" id="ARBA00022723"/>
    </source>
</evidence>
<dbReference type="Proteomes" id="UP000198921">
    <property type="component" value="Unassembled WGS sequence"/>
</dbReference>
<evidence type="ECO:0000256" key="2">
    <source>
        <dbReference type="ARBA" id="ARBA00022670"/>
    </source>
</evidence>
<keyword evidence="12" id="KW-1185">Reference proteome</keyword>
<feature type="region of interest" description="Disordered" evidence="9">
    <location>
        <begin position="1"/>
        <end position="49"/>
    </location>
</feature>
<dbReference type="GO" id="GO:0046872">
    <property type="term" value="F:metal ion binding"/>
    <property type="evidence" value="ECO:0007669"/>
    <property type="project" value="UniProtKB-KW"/>
</dbReference>
<dbReference type="GO" id="GO:0006508">
    <property type="term" value="P:proteolysis"/>
    <property type="evidence" value="ECO:0007669"/>
    <property type="project" value="UniProtKB-KW"/>
</dbReference>
<keyword evidence="8" id="KW-1015">Disulfide bond</keyword>
<evidence type="ECO:0000256" key="5">
    <source>
        <dbReference type="ARBA" id="ARBA00022801"/>
    </source>
</evidence>
<dbReference type="PANTHER" id="PTHR47466:SF1">
    <property type="entry name" value="METALLOPROTEASE MEP1 (AFU_ORTHOLOGUE AFUA_1G07730)-RELATED"/>
    <property type="match status" value="1"/>
</dbReference>
<evidence type="ECO:0000313" key="11">
    <source>
        <dbReference type="EMBL" id="SDX81146.1"/>
    </source>
</evidence>
<evidence type="ECO:0000256" key="9">
    <source>
        <dbReference type="SAM" id="MobiDB-lite"/>
    </source>
</evidence>
<dbReference type="InterPro" id="IPR008754">
    <property type="entry name" value="Peptidase_M43"/>
</dbReference>
<dbReference type="CDD" id="cd04275">
    <property type="entry name" value="ZnMc_pappalysin_like"/>
    <property type="match status" value="1"/>
</dbReference>
<protein>
    <submittedName>
        <fullName evidence="11">Pregnancy-associated plasma protein-A</fullName>
    </submittedName>
</protein>
<name>A0A1H3EQY2_9ACTN</name>
<dbReference type="PANTHER" id="PTHR47466">
    <property type="match status" value="1"/>
</dbReference>
<dbReference type="RefSeq" id="WP_211517033.1">
    <property type="nucleotide sequence ID" value="NZ_FNOT01000003.1"/>
</dbReference>
<dbReference type="STRING" id="1137993.SAMN05660209_01332"/>
<dbReference type="SUPFAM" id="SSF55486">
    <property type="entry name" value="Metalloproteases ('zincins'), catalytic domain"/>
    <property type="match status" value="1"/>
</dbReference>
<comment type="similarity">
    <text evidence="1">Belongs to the peptidase M43B family.</text>
</comment>
<accession>A0A1H3EQY2</accession>
<dbReference type="Gene3D" id="3.40.390.10">
    <property type="entry name" value="Collagenase (Catalytic Domain)"/>
    <property type="match status" value="1"/>
</dbReference>
<dbReference type="AlphaFoldDB" id="A0A1H3EQY2"/>
<feature type="region of interest" description="Disordered" evidence="9">
    <location>
        <begin position="339"/>
        <end position="377"/>
    </location>
</feature>
<sequence length="377" mass="39827">MDGATSGAGAVSGGGAGAAPGSQQDTRDPDGRTPSGAGNEESPRRRCATMPVHHRLMAESLEYRQARARIENLTRTFLAQGDATRFPGVAHIPVVVHVVHNTDAQDISDDQVLSQIDVLNRDFRATNPDVSLVPPAFAPLIADSRIEFSLATTDPAGEPTTGITRTRTHKTSFSFDDDVKRTSAGGVDPWPTDRYLNMWVCRLSGGLLGYAQFPGGPADTDGVVVTHSAFGTTGTAAPPFHLGRTATHEVGHYLNLFHIWGDDDSGCGGSDEVDDTPNQGGENTGVPVFPHVTCGNGPNGDLFYDYMDYSDDEVLVMFTHGQAARMEGCLDTVRSSLVQAAPSTPPDPAVAHGGTEQPAAAAGVPSQREQRAPAARR</sequence>
<keyword evidence="7" id="KW-0482">Metalloprotease</keyword>
<dbReference type="GO" id="GO:0008237">
    <property type="term" value="F:metallopeptidase activity"/>
    <property type="evidence" value="ECO:0007669"/>
    <property type="project" value="UniProtKB-KW"/>
</dbReference>
<proteinExistence type="inferred from homology"/>
<dbReference type="InterPro" id="IPR024079">
    <property type="entry name" value="MetalloPept_cat_dom_sf"/>
</dbReference>
<keyword evidence="5" id="KW-0378">Hydrolase</keyword>
<evidence type="ECO:0000313" key="12">
    <source>
        <dbReference type="Proteomes" id="UP000198921"/>
    </source>
</evidence>
<keyword evidence="3" id="KW-0479">Metal-binding</keyword>
<keyword evidence="2" id="KW-0645">Protease</keyword>